<keyword evidence="2" id="KW-1185">Reference proteome</keyword>
<reference evidence="1" key="1">
    <citation type="journal article" date="2022" name="bioRxiv">
        <title>Sequencing and chromosome-scale assembly of the giantPleurodeles waltlgenome.</title>
        <authorList>
            <person name="Brown T."/>
            <person name="Elewa A."/>
            <person name="Iarovenko S."/>
            <person name="Subramanian E."/>
            <person name="Araus A.J."/>
            <person name="Petzold A."/>
            <person name="Susuki M."/>
            <person name="Suzuki K.-i.T."/>
            <person name="Hayashi T."/>
            <person name="Toyoda A."/>
            <person name="Oliveira C."/>
            <person name="Osipova E."/>
            <person name="Leigh N.D."/>
            <person name="Simon A."/>
            <person name="Yun M.H."/>
        </authorList>
    </citation>
    <scope>NUCLEOTIDE SEQUENCE</scope>
    <source>
        <strain evidence="1">20211129_DDA</strain>
        <tissue evidence="1">Liver</tissue>
    </source>
</reference>
<dbReference type="AlphaFoldDB" id="A0AAV7RYI4"/>
<evidence type="ECO:0000313" key="1">
    <source>
        <dbReference type="EMBL" id="KAJ1156757.1"/>
    </source>
</evidence>
<dbReference type="EMBL" id="JANPWB010000009">
    <property type="protein sequence ID" value="KAJ1156757.1"/>
    <property type="molecule type" value="Genomic_DNA"/>
</dbReference>
<accession>A0AAV7RYI4</accession>
<gene>
    <name evidence="1" type="ORF">NDU88_009474</name>
</gene>
<proteinExistence type="predicted"/>
<name>A0AAV7RYI4_PLEWA</name>
<organism evidence="1 2">
    <name type="scientific">Pleurodeles waltl</name>
    <name type="common">Iberian ribbed newt</name>
    <dbReference type="NCBI Taxonomy" id="8319"/>
    <lineage>
        <taxon>Eukaryota</taxon>
        <taxon>Metazoa</taxon>
        <taxon>Chordata</taxon>
        <taxon>Craniata</taxon>
        <taxon>Vertebrata</taxon>
        <taxon>Euteleostomi</taxon>
        <taxon>Amphibia</taxon>
        <taxon>Batrachia</taxon>
        <taxon>Caudata</taxon>
        <taxon>Salamandroidea</taxon>
        <taxon>Salamandridae</taxon>
        <taxon>Pleurodelinae</taxon>
        <taxon>Pleurodeles</taxon>
    </lineage>
</organism>
<evidence type="ECO:0000313" key="2">
    <source>
        <dbReference type="Proteomes" id="UP001066276"/>
    </source>
</evidence>
<sequence length="98" mass="11397">MCTKVGVGAKGRLRKGERRLKPAQLLQPAVPLWRLRPEALEDPEYRIDALATLQGYVGENWSTTHTRRVEWEALKVVMREVSIRKVYGIQRKLERELT</sequence>
<dbReference type="Proteomes" id="UP001066276">
    <property type="component" value="Chromosome 5"/>
</dbReference>
<protein>
    <submittedName>
        <fullName evidence="1">Uncharacterized protein</fullName>
    </submittedName>
</protein>
<comment type="caution">
    <text evidence="1">The sequence shown here is derived from an EMBL/GenBank/DDBJ whole genome shotgun (WGS) entry which is preliminary data.</text>
</comment>